<feature type="compositionally biased region" description="Basic and acidic residues" evidence="1">
    <location>
        <begin position="1"/>
        <end position="15"/>
    </location>
</feature>
<proteinExistence type="predicted"/>
<protein>
    <submittedName>
        <fullName evidence="2">Uncharacterized protein</fullName>
    </submittedName>
</protein>
<feature type="region of interest" description="Disordered" evidence="1">
    <location>
        <begin position="1"/>
        <end position="50"/>
    </location>
</feature>
<sequence length="50" mass="5773">MKEVWDKERPKELGKSKKLTPMQKSVAKQMAKKAGRPYPNLVDNMRASNK</sequence>
<evidence type="ECO:0000313" key="2">
    <source>
        <dbReference type="EMBL" id="CAB4160656.1"/>
    </source>
</evidence>
<gene>
    <name evidence="2" type="ORF">UFOVP765_28</name>
</gene>
<accession>A0A6J5NSL6</accession>
<dbReference type="EMBL" id="LR796703">
    <property type="protein sequence ID" value="CAB4160656.1"/>
    <property type="molecule type" value="Genomic_DNA"/>
</dbReference>
<evidence type="ECO:0000256" key="1">
    <source>
        <dbReference type="SAM" id="MobiDB-lite"/>
    </source>
</evidence>
<reference evidence="2" key="1">
    <citation type="submission" date="2020-04" db="EMBL/GenBank/DDBJ databases">
        <authorList>
            <person name="Chiriac C."/>
            <person name="Salcher M."/>
            <person name="Ghai R."/>
            <person name="Kavagutti S V."/>
        </authorList>
    </citation>
    <scope>NUCLEOTIDE SEQUENCE</scope>
</reference>
<organism evidence="2">
    <name type="scientific">uncultured Caudovirales phage</name>
    <dbReference type="NCBI Taxonomy" id="2100421"/>
    <lineage>
        <taxon>Viruses</taxon>
        <taxon>Duplodnaviria</taxon>
        <taxon>Heunggongvirae</taxon>
        <taxon>Uroviricota</taxon>
        <taxon>Caudoviricetes</taxon>
        <taxon>Peduoviridae</taxon>
        <taxon>Maltschvirus</taxon>
        <taxon>Maltschvirus maltsch</taxon>
    </lineage>
</organism>
<name>A0A6J5NSL6_9CAUD</name>